<keyword evidence="2" id="KW-0812">Transmembrane</keyword>
<sequence length="536" mass="62638">MEWSNRKQHKPNTMMMLWNNGHGAIHNNMHFTATGWQPMVIKKRSVATAAVMFLILVSFFVFAGWIDASVFSHTSTQKPLILSREKSKSTQKQEFPLKCTRGNLTKTCPRDYPTSHKPSTNPDRPVPISDKTCPSFFRWIHEDLRHWKGTGITRDMVEGARRTAHFRLVIVDGKAYVEMYRPSIQSRAMFTLWGILQLLRWYPGRLPDLDLMFDCDDRPVVQAKDFHHPNARPPPLFRYCSDGWSLDIVFPDWSFWGWAETNIRPWGGLLEDIKEGNKRTKWMDRVPYAYWRGNPNVAPTRKDLLKCNVSDKDDWNTRLYIQDWVQESKKGYKQSNLESQCTHRYKIYIEGWAWSVSEKYILACDSMTLLITPRYYDFFIRGMAPLHHYWPIRGNTKCTSLKFAVQWGNNHTLKAQAIGKAASKFIQEDLKMDNVYDYMFHLLNEYAKLLKFTPTIPPGAVELCSEIMACPANGTWEKFMGESMVKSPSDSIPCTMPPPYDPSSLQDLIEKSNWSRKQVETWENEYWQSQNNKLKH</sequence>
<accession>A0A8T1RIW7</accession>
<keyword evidence="5" id="KW-1185">Reference proteome</keyword>
<dbReference type="AlphaFoldDB" id="A0A8T1RIW7"/>
<comment type="caution">
    <text evidence="4">The sequence shown here is derived from an EMBL/GenBank/DDBJ whole genome shotgun (WGS) entry which is preliminary data.</text>
</comment>
<protein>
    <recommendedName>
        <fullName evidence="3">Glycosyl transferase CAP10 domain-containing protein</fullName>
    </recommendedName>
</protein>
<reference evidence="4" key="1">
    <citation type="submission" date="2020-12" db="EMBL/GenBank/DDBJ databases">
        <title>WGS assembly of Carya illinoinensis cv. Pawnee.</title>
        <authorList>
            <person name="Platts A."/>
            <person name="Shu S."/>
            <person name="Wright S."/>
            <person name="Barry K."/>
            <person name="Edger P."/>
            <person name="Pires J.C."/>
            <person name="Schmutz J."/>
        </authorList>
    </citation>
    <scope>NUCLEOTIDE SEQUENCE</scope>
    <source>
        <tissue evidence="4">Leaf</tissue>
    </source>
</reference>
<evidence type="ECO:0000259" key="3">
    <source>
        <dbReference type="SMART" id="SM00672"/>
    </source>
</evidence>
<evidence type="ECO:0000256" key="1">
    <source>
        <dbReference type="SAM" id="MobiDB-lite"/>
    </source>
</evidence>
<dbReference type="SMART" id="SM00672">
    <property type="entry name" value="CAP10"/>
    <property type="match status" value="1"/>
</dbReference>
<feature type="domain" description="Glycosyl transferase CAP10" evidence="3">
    <location>
        <begin position="205"/>
        <end position="453"/>
    </location>
</feature>
<organism evidence="4 5">
    <name type="scientific">Carya illinoinensis</name>
    <name type="common">Pecan</name>
    <dbReference type="NCBI Taxonomy" id="32201"/>
    <lineage>
        <taxon>Eukaryota</taxon>
        <taxon>Viridiplantae</taxon>
        <taxon>Streptophyta</taxon>
        <taxon>Embryophyta</taxon>
        <taxon>Tracheophyta</taxon>
        <taxon>Spermatophyta</taxon>
        <taxon>Magnoliopsida</taxon>
        <taxon>eudicotyledons</taxon>
        <taxon>Gunneridae</taxon>
        <taxon>Pentapetalae</taxon>
        <taxon>rosids</taxon>
        <taxon>fabids</taxon>
        <taxon>Fagales</taxon>
        <taxon>Juglandaceae</taxon>
        <taxon>Carya</taxon>
    </lineage>
</organism>
<feature type="region of interest" description="Disordered" evidence="1">
    <location>
        <begin position="108"/>
        <end position="127"/>
    </location>
</feature>
<dbReference type="EMBL" id="CM031809">
    <property type="protein sequence ID" value="KAG6666816.1"/>
    <property type="molecule type" value="Genomic_DNA"/>
</dbReference>
<dbReference type="PANTHER" id="PTHR12203:SF74">
    <property type="entry name" value="GLYCOSYLTRANSFERASE"/>
    <property type="match status" value="1"/>
</dbReference>
<name>A0A8T1RIW7_CARIL</name>
<evidence type="ECO:0000313" key="5">
    <source>
        <dbReference type="Proteomes" id="UP000811609"/>
    </source>
</evidence>
<evidence type="ECO:0000313" key="4">
    <source>
        <dbReference type="EMBL" id="KAG6666816.1"/>
    </source>
</evidence>
<gene>
    <name evidence="4" type="ORF">CIPAW_01G058500</name>
</gene>
<evidence type="ECO:0000256" key="2">
    <source>
        <dbReference type="SAM" id="Phobius"/>
    </source>
</evidence>
<dbReference type="Pfam" id="PF05686">
    <property type="entry name" value="Glyco_transf_90"/>
    <property type="match status" value="1"/>
</dbReference>
<dbReference type="InterPro" id="IPR006598">
    <property type="entry name" value="CAP10"/>
</dbReference>
<proteinExistence type="predicted"/>
<feature type="transmembrane region" description="Helical" evidence="2">
    <location>
        <begin position="46"/>
        <end position="66"/>
    </location>
</feature>
<keyword evidence="2" id="KW-0472">Membrane</keyword>
<dbReference type="InterPro" id="IPR051091">
    <property type="entry name" value="O-Glucosyltr/Glycosyltrsf_90"/>
</dbReference>
<dbReference type="Proteomes" id="UP000811609">
    <property type="component" value="Chromosome 1"/>
</dbReference>
<keyword evidence="2" id="KW-1133">Transmembrane helix</keyword>
<dbReference type="PANTHER" id="PTHR12203">
    <property type="entry name" value="KDEL LYS-ASP-GLU-LEU CONTAINING - RELATED"/>
    <property type="match status" value="1"/>
</dbReference>